<organism evidence="3 4">
    <name type="scientific">Stachybotrys chlorohalonatus (strain IBT 40285)</name>
    <dbReference type="NCBI Taxonomy" id="1283841"/>
    <lineage>
        <taxon>Eukaryota</taxon>
        <taxon>Fungi</taxon>
        <taxon>Dikarya</taxon>
        <taxon>Ascomycota</taxon>
        <taxon>Pezizomycotina</taxon>
        <taxon>Sordariomycetes</taxon>
        <taxon>Hypocreomycetidae</taxon>
        <taxon>Hypocreales</taxon>
        <taxon>Stachybotryaceae</taxon>
        <taxon>Stachybotrys</taxon>
    </lineage>
</organism>
<dbReference type="EMBL" id="KL660210">
    <property type="protein sequence ID" value="KFA67300.1"/>
    <property type="molecule type" value="Genomic_DNA"/>
</dbReference>
<dbReference type="PANTHER" id="PTHR35391:SF7">
    <property type="entry name" value="C2H2-TYPE DOMAIN-CONTAINING PROTEIN"/>
    <property type="match status" value="1"/>
</dbReference>
<sequence>MTPELGPIMVVGSKARRHLRELCIDIDETTKHRQGPRDIHLDHEYVTECLERFNIWAGSLGVFQLGEASLDSRLYTHDLIREVLRLRKQFDGFAESLRGIVDGSREQKTWTRASTLIQSGEILDLNYSSDEDSEVLLTPETGESSQPIDEIFTESQDLYFLINESVTSLLRLSIQVHKSSRKSKFAKSSVDRNYSIVPEINHIQDFYPAAAQNHALLERLAKANAQRRQWVWYRKRHREKLSVDFSGQKPDQVPVRHMGEHQDDDEEEEEEEEEKEQGELGTRNEAASSVLSGTKATTFVSFSPSAVAQSTVPDTVLGRSSRAILTKIRKHVHSDLSSFTCAFDGCEEMFFESRHKWWAHELEMHRKKWVCGICGQWVPNMLVMREHLGRAHFNEVQSDKLDDVVYKFGRPLDYIHASNCPFCDYPALLHHRGYTEDEVSKLPVEKFGKHLGRHLEQLALFAIPMSDLIDEEHDASDGAGAADDDDVGSEDRNSDIDIVVISEPDLVHTLTMLARNQCDLPEILSRPPDLAMRWQTPQDFTPPLEDFDTEEADLLPMRQDRIYGGDLYTPGWARGFGKSNEGFCARCPAFHWVNIADGSYRFHLTYFHGVPDSGVPLPRPEMIRPVPNRDSVWEGFCDACNKWRVLKKTRRGWNWYRHLLDSREAAL</sequence>
<dbReference type="InterPro" id="IPR028012">
    <property type="entry name" value="Rua1_C"/>
</dbReference>
<dbReference type="OMA" id="NTEHICH"/>
<evidence type="ECO:0000259" key="2">
    <source>
        <dbReference type="PROSITE" id="PS00028"/>
    </source>
</evidence>
<feature type="domain" description="C2H2-type" evidence="2">
    <location>
        <begin position="371"/>
        <end position="392"/>
    </location>
</feature>
<dbReference type="Proteomes" id="UP000028524">
    <property type="component" value="Unassembled WGS sequence"/>
</dbReference>
<dbReference type="HOGENOM" id="CLU_411955_0_0_1"/>
<name>A0A084QTL5_STAC4</name>
<proteinExistence type="predicted"/>
<evidence type="ECO:0000256" key="1">
    <source>
        <dbReference type="SAM" id="MobiDB-lite"/>
    </source>
</evidence>
<dbReference type="InterPro" id="IPR013087">
    <property type="entry name" value="Znf_C2H2_type"/>
</dbReference>
<dbReference type="OrthoDB" id="6133115at2759"/>
<dbReference type="SMART" id="SM00355">
    <property type="entry name" value="ZnF_C2H2"/>
    <property type="match status" value="2"/>
</dbReference>
<dbReference type="Pfam" id="PF14616">
    <property type="entry name" value="Rua1_C"/>
    <property type="match status" value="1"/>
</dbReference>
<dbReference type="AlphaFoldDB" id="A0A084QTL5"/>
<dbReference type="PROSITE" id="PS00028">
    <property type="entry name" value="ZINC_FINGER_C2H2_1"/>
    <property type="match status" value="1"/>
</dbReference>
<accession>A0A084QTL5</accession>
<dbReference type="InParanoid" id="A0A084QTL5"/>
<feature type="compositionally biased region" description="Acidic residues" evidence="1">
    <location>
        <begin position="262"/>
        <end position="276"/>
    </location>
</feature>
<feature type="region of interest" description="Disordered" evidence="1">
    <location>
        <begin position="243"/>
        <end position="287"/>
    </location>
</feature>
<protein>
    <recommendedName>
        <fullName evidence="2">C2H2-type domain-containing protein</fullName>
    </recommendedName>
</protein>
<reference evidence="3 4" key="1">
    <citation type="journal article" date="2014" name="BMC Genomics">
        <title>Comparative genome sequencing reveals chemotype-specific gene clusters in the toxigenic black mold Stachybotrys.</title>
        <authorList>
            <person name="Semeiks J."/>
            <person name="Borek D."/>
            <person name="Otwinowski Z."/>
            <person name="Grishin N.V."/>
        </authorList>
    </citation>
    <scope>NUCLEOTIDE SEQUENCE [LARGE SCALE GENOMIC DNA]</scope>
    <source>
        <strain evidence="3 4">IBT 40285</strain>
    </source>
</reference>
<feature type="non-terminal residue" evidence="3">
    <location>
        <position position="667"/>
    </location>
</feature>
<gene>
    <name evidence="3" type="ORF">S40285_03672</name>
</gene>
<evidence type="ECO:0000313" key="4">
    <source>
        <dbReference type="Proteomes" id="UP000028524"/>
    </source>
</evidence>
<keyword evidence="4" id="KW-1185">Reference proteome</keyword>
<feature type="region of interest" description="Disordered" evidence="1">
    <location>
        <begin position="473"/>
        <end position="493"/>
    </location>
</feature>
<evidence type="ECO:0000313" key="3">
    <source>
        <dbReference type="EMBL" id="KFA67300.1"/>
    </source>
</evidence>
<dbReference type="PANTHER" id="PTHR35391">
    <property type="entry name" value="C2H2-TYPE DOMAIN-CONTAINING PROTEIN-RELATED"/>
    <property type="match status" value="1"/>
</dbReference>